<dbReference type="NCBIfam" id="TIGR01030">
    <property type="entry name" value="rpmH_bact"/>
    <property type="match status" value="1"/>
</dbReference>
<proteinExistence type="inferred from homology"/>
<name>A0A0C9RGW7_9CONI</name>
<dbReference type="PANTHER" id="PTHR14503">
    <property type="entry name" value="MITOCHONDRIAL RIBOSOMAL PROTEIN 34 FAMILY MEMBER"/>
    <property type="match status" value="1"/>
</dbReference>
<dbReference type="GO" id="GO:0003735">
    <property type="term" value="F:structural constituent of ribosome"/>
    <property type="evidence" value="ECO:0007669"/>
    <property type="project" value="InterPro"/>
</dbReference>
<evidence type="ECO:0000256" key="3">
    <source>
        <dbReference type="ARBA" id="ARBA00023274"/>
    </source>
</evidence>
<sequence length="142" mass="15627">MSFACMARPVGAPVASIRVIYRPKFNGSVSSTRCNVGRMGLHSSALSSASCSFSCSLTGVSLRPFLNFQHVVMERRNLLKVRAGKPALGCTKRSRSRKSRARTQGFRVRMQTASGRRVLKRRRAKGRKCLVPQTNPSSGKRA</sequence>
<evidence type="ECO:0000256" key="1">
    <source>
        <dbReference type="ARBA" id="ARBA00010111"/>
    </source>
</evidence>
<dbReference type="EMBL" id="GCHU01025133">
    <property type="protein sequence ID" value="JAG85661.1"/>
    <property type="molecule type" value="Transcribed_RNA"/>
</dbReference>
<organism evidence="5">
    <name type="scientific">Wollemia nobilis</name>
    <dbReference type="NCBI Taxonomy" id="56998"/>
    <lineage>
        <taxon>Eukaryota</taxon>
        <taxon>Viridiplantae</taxon>
        <taxon>Streptophyta</taxon>
        <taxon>Embryophyta</taxon>
        <taxon>Tracheophyta</taxon>
        <taxon>Spermatophyta</taxon>
        <taxon>Pinopsida</taxon>
        <taxon>Pinidae</taxon>
        <taxon>Conifers II</taxon>
        <taxon>Araucariales</taxon>
        <taxon>Araucariaceae</taxon>
        <taxon>Wollemia</taxon>
    </lineage>
</organism>
<feature type="compositionally biased region" description="Polar residues" evidence="4">
    <location>
        <begin position="132"/>
        <end position="142"/>
    </location>
</feature>
<evidence type="ECO:0000313" key="5">
    <source>
        <dbReference type="EMBL" id="JAG85661.1"/>
    </source>
</evidence>
<evidence type="ECO:0000256" key="4">
    <source>
        <dbReference type="SAM" id="MobiDB-lite"/>
    </source>
</evidence>
<dbReference type="HAMAP" id="MF_00391">
    <property type="entry name" value="Ribosomal_bL34"/>
    <property type="match status" value="1"/>
</dbReference>
<feature type="compositionally biased region" description="Basic residues" evidence="4">
    <location>
        <begin position="117"/>
        <end position="128"/>
    </location>
</feature>
<reference evidence="5" key="1">
    <citation type="submission" date="2015-02" db="EMBL/GenBank/DDBJ databases">
        <title>A transcriptome of Wollemia nobilis - a relic of Gondwana.</title>
        <authorList>
            <person name="Chia J.Y."/>
            <person name="Leong Y.S."/>
            <person name="Abdul Karim S."/>
            <person name="Wan Azmi N."/>
            <person name="Hercus R."/>
            <person name="Croft L."/>
        </authorList>
    </citation>
    <scope>NUCLEOTIDE SEQUENCE</scope>
    <source>
        <strain evidence="5">MaeBrown</strain>
        <tissue evidence="5">Leaf</tissue>
    </source>
</reference>
<feature type="region of interest" description="Disordered" evidence="4">
    <location>
        <begin position="116"/>
        <end position="142"/>
    </location>
</feature>
<dbReference type="Gene3D" id="1.10.287.3980">
    <property type="match status" value="1"/>
</dbReference>
<evidence type="ECO:0000256" key="2">
    <source>
        <dbReference type="ARBA" id="ARBA00022980"/>
    </source>
</evidence>
<comment type="similarity">
    <text evidence="1">Belongs to the bacterial ribosomal protein bL34 family.</text>
</comment>
<dbReference type="GO" id="GO:0005840">
    <property type="term" value="C:ribosome"/>
    <property type="evidence" value="ECO:0007669"/>
    <property type="project" value="UniProtKB-KW"/>
</dbReference>
<dbReference type="Pfam" id="PF00468">
    <property type="entry name" value="Ribosomal_L34"/>
    <property type="match status" value="1"/>
</dbReference>
<accession>A0A0C9RGW7</accession>
<dbReference type="AlphaFoldDB" id="A0A0C9RGW7"/>
<protein>
    <submittedName>
        <fullName evidence="5">TSA: Wollemia nobilis Ref_Wollemi_Transcript_25322_1062 transcribed RNA sequence</fullName>
    </submittedName>
</protein>
<dbReference type="GO" id="GO:0006412">
    <property type="term" value="P:translation"/>
    <property type="evidence" value="ECO:0007669"/>
    <property type="project" value="InterPro"/>
</dbReference>
<dbReference type="GO" id="GO:1990904">
    <property type="term" value="C:ribonucleoprotein complex"/>
    <property type="evidence" value="ECO:0007669"/>
    <property type="project" value="UniProtKB-KW"/>
</dbReference>
<dbReference type="InterPro" id="IPR000271">
    <property type="entry name" value="Ribosomal_bL34"/>
</dbReference>
<keyword evidence="2" id="KW-0689">Ribosomal protein</keyword>
<keyword evidence="3" id="KW-0687">Ribonucleoprotein</keyword>
<dbReference type="PANTHER" id="PTHR14503:SF4">
    <property type="entry name" value="LARGE RIBOSOMAL SUBUNIT PROTEIN BL34M"/>
    <property type="match status" value="1"/>
</dbReference>